<evidence type="ECO:0000313" key="3">
    <source>
        <dbReference type="Proteomes" id="UP000326396"/>
    </source>
</evidence>
<reference evidence="2 3" key="1">
    <citation type="submission" date="2019-05" db="EMBL/GenBank/DDBJ databases">
        <title>Mikania micrantha, genome provides insights into the molecular mechanism of rapid growth.</title>
        <authorList>
            <person name="Liu B."/>
        </authorList>
    </citation>
    <scope>NUCLEOTIDE SEQUENCE [LARGE SCALE GENOMIC DNA]</scope>
    <source>
        <strain evidence="2">NLD-2019</strain>
        <tissue evidence="2">Leaf</tissue>
    </source>
</reference>
<accession>A0A5N6PS02</accession>
<comment type="caution">
    <text evidence="2">The sequence shown here is derived from an EMBL/GenBank/DDBJ whole genome shotgun (WGS) entry which is preliminary data.</text>
</comment>
<organism evidence="2 3">
    <name type="scientific">Mikania micrantha</name>
    <name type="common">bitter vine</name>
    <dbReference type="NCBI Taxonomy" id="192012"/>
    <lineage>
        <taxon>Eukaryota</taxon>
        <taxon>Viridiplantae</taxon>
        <taxon>Streptophyta</taxon>
        <taxon>Embryophyta</taxon>
        <taxon>Tracheophyta</taxon>
        <taxon>Spermatophyta</taxon>
        <taxon>Magnoliopsida</taxon>
        <taxon>eudicotyledons</taxon>
        <taxon>Gunneridae</taxon>
        <taxon>Pentapetalae</taxon>
        <taxon>asterids</taxon>
        <taxon>campanulids</taxon>
        <taxon>Asterales</taxon>
        <taxon>Asteraceae</taxon>
        <taxon>Asteroideae</taxon>
        <taxon>Heliantheae alliance</taxon>
        <taxon>Eupatorieae</taxon>
        <taxon>Mikania</taxon>
    </lineage>
</organism>
<dbReference type="Proteomes" id="UP000326396">
    <property type="component" value="Linkage Group LG11"/>
</dbReference>
<keyword evidence="3" id="KW-1185">Reference proteome</keyword>
<sequence length="96" mass="10990">MQNTIKKYREYARKDEKCSLEIEGHTQQLKHEAAIIQQKLEQLEASQRKDTSWKKMQDYVDKAQVCAKRPVTWRGEVEGGDGRGEVEADGPADQGL</sequence>
<feature type="region of interest" description="Disordered" evidence="1">
    <location>
        <begin position="74"/>
        <end position="96"/>
    </location>
</feature>
<dbReference type="AlphaFoldDB" id="A0A5N6PS02"/>
<dbReference type="EMBL" id="SZYD01000003">
    <property type="protein sequence ID" value="KAD6796332.1"/>
    <property type="molecule type" value="Genomic_DNA"/>
</dbReference>
<dbReference type="OrthoDB" id="1898716at2759"/>
<evidence type="ECO:0000256" key="1">
    <source>
        <dbReference type="SAM" id="MobiDB-lite"/>
    </source>
</evidence>
<gene>
    <name evidence="2" type="ORF">E3N88_07228</name>
</gene>
<feature type="compositionally biased region" description="Basic and acidic residues" evidence="1">
    <location>
        <begin position="75"/>
        <end position="86"/>
    </location>
</feature>
<protein>
    <submittedName>
        <fullName evidence="2">Uncharacterized protein</fullName>
    </submittedName>
</protein>
<evidence type="ECO:0000313" key="2">
    <source>
        <dbReference type="EMBL" id="KAD6796332.1"/>
    </source>
</evidence>
<proteinExistence type="predicted"/>
<name>A0A5N6PS02_9ASTR</name>